<evidence type="ECO:0000256" key="10">
    <source>
        <dbReference type="RuleBase" id="RU361115"/>
    </source>
</evidence>
<keyword evidence="5 10" id="KW-0276">Fatty acid metabolism</keyword>
<evidence type="ECO:0000256" key="6">
    <source>
        <dbReference type="ARBA" id="ARBA00022989"/>
    </source>
</evidence>
<evidence type="ECO:0000313" key="11">
    <source>
        <dbReference type="EMBL" id="KAH8359632.1"/>
    </source>
</evidence>
<protein>
    <recommendedName>
        <fullName evidence="10">Elongation of very long chain fatty acids protein</fullName>
        <ecNumber evidence="10">2.3.1.199</ecNumber>
    </recommendedName>
    <alternativeName>
        <fullName evidence="10">Very-long-chain 3-oxoacyl-CoA synthase</fullName>
    </alternativeName>
</protein>
<comment type="caution">
    <text evidence="11">The sequence shown here is derived from an EMBL/GenBank/DDBJ whole genome shotgun (WGS) entry which is preliminary data.</text>
</comment>
<dbReference type="GO" id="GO:0042761">
    <property type="term" value="P:very long-chain fatty acid biosynthetic process"/>
    <property type="evidence" value="ECO:0007669"/>
    <property type="project" value="TreeGrafter"/>
</dbReference>
<dbReference type="GO" id="GO:0030148">
    <property type="term" value="P:sphingolipid biosynthetic process"/>
    <property type="evidence" value="ECO:0007669"/>
    <property type="project" value="TreeGrafter"/>
</dbReference>
<dbReference type="AlphaFoldDB" id="A0AAD4JUP0"/>
<keyword evidence="9 10" id="KW-0275">Fatty acid biosynthesis</keyword>
<keyword evidence="7 10" id="KW-0443">Lipid metabolism</keyword>
<dbReference type="GO" id="GO:0009922">
    <property type="term" value="F:fatty acid elongase activity"/>
    <property type="evidence" value="ECO:0007669"/>
    <property type="project" value="UniProtKB-EC"/>
</dbReference>
<evidence type="ECO:0000256" key="8">
    <source>
        <dbReference type="ARBA" id="ARBA00023136"/>
    </source>
</evidence>
<keyword evidence="12" id="KW-1185">Reference proteome</keyword>
<dbReference type="GO" id="GO:0019367">
    <property type="term" value="P:fatty acid elongation, saturated fatty acid"/>
    <property type="evidence" value="ECO:0007669"/>
    <property type="project" value="TreeGrafter"/>
</dbReference>
<dbReference type="GO" id="GO:0034625">
    <property type="term" value="P:fatty acid elongation, monounsaturated fatty acid"/>
    <property type="evidence" value="ECO:0007669"/>
    <property type="project" value="TreeGrafter"/>
</dbReference>
<dbReference type="Proteomes" id="UP001200034">
    <property type="component" value="Unassembled WGS sequence"/>
</dbReference>
<dbReference type="Pfam" id="PF01151">
    <property type="entry name" value="ELO"/>
    <property type="match status" value="1"/>
</dbReference>
<organism evidence="11 12">
    <name type="scientific">Drosophila rubida</name>
    <dbReference type="NCBI Taxonomy" id="30044"/>
    <lineage>
        <taxon>Eukaryota</taxon>
        <taxon>Metazoa</taxon>
        <taxon>Ecdysozoa</taxon>
        <taxon>Arthropoda</taxon>
        <taxon>Hexapoda</taxon>
        <taxon>Insecta</taxon>
        <taxon>Pterygota</taxon>
        <taxon>Neoptera</taxon>
        <taxon>Endopterygota</taxon>
        <taxon>Diptera</taxon>
        <taxon>Brachycera</taxon>
        <taxon>Muscomorpha</taxon>
        <taxon>Ephydroidea</taxon>
        <taxon>Drosophilidae</taxon>
        <taxon>Drosophila</taxon>
    </lineage>
</organism>
<evidence type="ECO:0000313" key="12">
    <source>
        <dbReference type="Proteomes" id="UP001200034"/>
    </source>
</evidence>
<comment type="catalytic activity">
    <reaction evidence="10">
        <text>a very-long-chain acyl-CoA + malonyl-CoA + H(+) = a very-long-chain 3-oxoacyl-CoA + CO2 + CoA</text>
        <dbReference type="Rhea" id="RHEA:32727"/>
        <dbReference type="ChEBI" id="CHEBI:15378"/>
        <dbReference type="ChEBI" id="CHEBI:16526"/>
        <dbReference type="ChEBI" id="CHEBI:57287"/>
        <dbReference type="ChEBI" id="CHEBI:57384"/>
        <dbReference type="ChEBI" id="CHEBI:90725"/>
        <dbReference type="ChEBI" id="CHEBI:90736"/>
        <dbReference type="EC" id="2.3.1.199"/>
    </reaction>
</comment>
<evidence type="ECO:0000256" key="7">
    <source>
        <dbReference type="ARBA" id="ARBA00023098"/>
    </source>
</evidence>
<evidence type="ECO:0000256" key="4">
    <source>
        <dbReference type="ARBA" id="ARBA00022692"/>
    </source>
</evidence>
<accession>A0AAD4JUP0</accession>
<feature type="transmembrane region" description="Helical" evidence="10">
    <location>
        <begin position="157"/>
        <end position="177"/>
    </location>
</feature>
<dbReference type="PANTHER" id="PTHR11157:SF116">
    <property type="entry name" value="ELONGATION OF VERY LONG CHAIN FATTY ACIDS PROTEIN-RELATED"/>
    <property type="match status" value="1"/>
</dbReference>
<evidence type="ECO:0000256" key="2">
    <source>
        <dbReference type="ARBA" id="ARBA00022516"/>
    </source>
</evidence>
<sequence length="253" mass="30197">MYELFPVADPLPWPYTGILWPIATTLAAYLVFVLKLGPMWMAIREPFKLRGVLKVYNISQIAFNTMLLIGMIHMVFWHKIYDFSCMRILPFDHEMKDSERIISYLYYINKIFDLLDTVFFVLRKSFKQVTNLHLIHHVYMAGAAYFFQRLYGYGGHFAWMEILNTLTHVVMYTYYYLASQNPNVKQSIWWKQYVTIIQMVQFILMFGHSLWTFLQPDCDVPLPMMMVVMVMSGLMFVMFGNFYRTTYLKKKNT</sequence>
<feature type="transmembrane region" description="Helical" evidence="10">
    <location>
        <begin position="55"/>
        <end position="81"/>
    </location>
</feature>
<dbReference type="GO" id="GO:0034626">
    <property type="term" value="P:fatty acid elongation, polyunsaturated fatty acid"/>
    <property type="evidence" value="ECO:0007669"/>
    <property type="project" value="TreeGrafter"/>
</dbReference>
<dbReference type="EC" id="2.3.1.199" evidence="10"/>
<keyword evidence="4 10" id="KW-0812">Transmembrane</keyword>
<name>A0AAD4JUP0_9MUSC</name>
<feature type="transmembrane region" description="Helical" evidence="10">
    <location>
        <begin position="189"/>
        <end position="211"/>
    </location>
</feature>
<reference evidence="11" key="1">
    <citation type="journal article" date="2021" name="Mol. Ecol. Resour.">
        <title>Phylogenomic analyses of the genus Drosophila reveals genomic signals of climate adaptation.</title>
        <authorList>
            <person name="Li F."/>
            <person name="Rane R.V."/>
            <person name="Luria V."/>
            <person name="Xiong Z."/>
            <person name="Chen J."/>
            <person name="Li Z."/>
            <person name="Catullo R.A."/>
            <person name="Griffin P.C."/>
            <person name="Schiffer M."/>
            <person name="Pearce S."/>
            <person name="Lee S.F."/>
            <person name="McElroy K."/>
            <person name="Stocker A."/>
            <person name="Shirriffs J."/>
            <person name="Cockerell F."/>
            <person name="Coppin C."/>
            <person name="Sgro C.M."/>
            <person name="Karger A."/>
            <person name="Cain J.W."/>
            <person name="Weber J.A."/>
            <person name="Santpere G."/>
            <person name="Kirschner M.W."/>
            <person name="Hoffmann A.A."/>
            <person name="Oakeshott J.G."/>
            <person name="Zhang G."/>
        </authorList>
    </citation>
    <scope>NUCLEOTIDE SEQUENCE</scope>
    <source>
        <strain evidence="11">BGI-SZ-2011g</strain>
    </source>
</reference>
<comment type="subcellular location">
    <subcellularLocation>
        <location evidence="1">Membrane</location>
        <topology evidence="1">Multi-pass membrane protein</topology>
    </subcellularLocation>
</comment>
<dbReference type="PANTHER" id="PTHR11157">
    <property type="entry name" value="FATTY ACID ACYL TRANSFERASE-RELATED"/>
    <property type="match status" value="1"/>
</dbReference>
<keyword evidence="3 10" id="KW-0808">Transferase</keyword>
<keyword evidence="6 10" id="KW-1133">Transmembrane helix</keyword>
<evidence type="ECO:0000256" key="5">
    <source>
        <dbReference type="ARBA" id="ARBA00022832"/>
    </source>
</evidence>
<evidence type="ECO:0000256" key="3">
    <source>
        <dbReference type="ARBA" id="ARBA00022679"/>
    </source>
</evidence>
<feature type="transmembrane region" description="Helical" evidence="10">
    <location>
        <begin position="223"/>
        <end position="243"/>
    </location>
</feature>
<feature type="transmembrane region" description="Helical" evidence="10">
    <location>
        <begin position="134"/>
        <end position="151"/>
    </location>
</feature>
<dbReference type="InterPro" id="IPR002076">
    <property type="entry name" value="ELO_fam"/>
</dbReference>
<evidence type="ECO:0000256" key="9">
    <source>
        <dbReference type="ARBA" id="ARBA00023160"/>
    </source>
</evidence>
<feature type="transmembrane region" description="Helical" evidence="10">
    <location>
        <begin position="12"/>
        <end position="34"/>
    </location>
</feature>
<feature type="transmembrane region" description="Helical" evidence="10">
    <location>
        <begin position="101"/>
        <end position="122"/>
    </location>
</feature>
<evidence type="ECO:0000256" key="1">
    <source>
        <dbReference type="ARBA" id="ARBA00004141"/>
    </source>
</evidence>
<dbReference type="EMBL" id="JAJJHW010003409">
    <property type="protein sequence ID" value="KAH8359632.1"/>
    <property type="molecule type" value="Genomic_DNA"/>
</dbReference>
<keyword evidence="2 10" id="KW-0444">Lipid biosynthesis</keyword>
<comment type="similarity">
    <text evidence="10">Belongs to the ELO family.</text>
</comment>
<gene>
    <name evidence="11" type="ORF">KR093_007952</name>
</gene>
<dbReference type="GO" id="GO:0005789">
    <property type="term" value="C:endoplasmic reticulum membrane"/>
    <property type="evidence" value="ECO:0007669"/>
    <property type="project" value="TreeGrafter"/>
</dbReference>
<proteinExistence type="inferred from homology"/>
<keyword evidence="8 10" id="KW-0472">Membrane</keyword>